<dbReference type="EMBL" id="OANU01000018">
    <property type="protein sequence ID" value="SNX47961.1"/>
    <property type="molecule type" value="Genomic_DNA"/>
</dbReference>
<dbReference type="Proteomes" id="UP000219336">
    <property type="component" value="Unassembled WGS sequence"/>
</dbReference>
<feature type="transmembrane region" description="Helical" evidence="1">
    <location>
        <begin position="7"/>
        <end position="25"/>
    </location>
</feature>
<organism evidence="2 3">
    <name type="scientific">Vibrio thalassae</name>
    <dbReference type="NCBI Taxonomy" id="1243014"/>
    <lineage>
        <taxon>Bacteria</taxon>
        <taxon>Pseudomonadati</taxon>
        <taxon>Pseudomonadota</taxon>
        <taxon>Gammaproteobacteria</taxon>
        <taxon>Vibrionales</taxon>
        <taxon>Vibrionaceae</taxon>
        <taxon>Vibrio</taxon>
    </lineage>
</organism>
<evidence type="ECO:0000256" key="1">
    <source>
        <dbReference type="SAM" id="Phobius"/>
    </source>
</evidence>
<dbReference type="AlphaFoldDB" id="A0A240EHI2"/>
<proteinExistence type="predicted"/>
<evidence type="ECO:0000313" key="2">
    <source>
        <dbReference type="EMBL" id="SNX47961.1"/>
    </source>
</evidence>
<accession>A0A240EHI2</accession>
<keyword evidence="1" id="KW-0812">Transmembrane</keyword>
<feature type="transmembrane region" description="Helical" evidence="1">
    <location>
        <begin position="56"/>
        <end position="74"/>
    </location>
</feature>
<feature type="transmembrane region" description="Helical" evidence="1">
    <location>
        <begin position="31"/>
        <end position="49"/>
    </location>
</feature>
<gene>
    <name evidence="2" type="ORF">VTH8203_01576</name>
</gene>
<name>A0A240EHI2_9VIBR</name>
<protein>
    <submittedName>
        <fullName evidence="2">Uncharacterized protein</fullName>
    </submittedName>
</protein>
<feature type="transmembrane region" description="Helical" evidence="1">
    <location>
        <begin position="80"/>
        <end position="106"/>
    </location>
</feature>
<evidence type="ECO:0000313" key="3">
    <source>
        <dbReference type="Proteomes" id="UP000219336"/>
    </source>
</evidence>
<sequence>MIKIYKVSFVLFSLFVILNLALLIFSVGVTTSFLSVVVTYIVIFGYYQHVLTSRKISVFFTLIFTVLCFCYITGGDLGNITQSLITLTVYIVLVLPFPIMAISLAWRKSKSVGWVIFR</sequence>
<keyword evidence="1" id="KW-0472">Membrane</keyword>
<keyword evidence="1" id="KW-1133">Transmembrane helix</keyword>
<keyword evidence="3" id="KW-1185">Reference proteome</keyword>
<reference evidence="3" key="1">
    <citation type="submission" date="2016-06" db="EMBL/GenBank/DDBJ databases">
        <authorList>
            <person name="Rodrigo-Torres L."/>
            <person name="Arahal R.D."/>
            <person name="Lucena T."/>
        </authorList>
    </citation>
    <scope>NUCLEOTIDE SEQUENCE [LARGE SCALE GENOMIC DNA]</scope>
    <source>
        <strain evidence="3">CECT8203</strain>
    </source>
</reference>